<evidence type="ECO:0000313" key="4">
    <source>
        <dbReference type="Proteomes" id="UP000076830"/>
    </source>
</evidence>
<dbReference type="SUPFAM" id="SSF53335">
    <property type="entry name" value="S-adenosyl-L-methionine-dependent methyltransferases"/>
    <property type="match status" value="1"/>
</dbReference>
<dbReference type="OrthoDB" id="529208at2"/>
<gene>
    <name evidence="3" type="ORF">I596_70</name>
</gene>
<name>A0A161HIG3_9GAMM</name>
<keyword evidence="3" id="KW-0489">Methyltransferase</keyword>
<dbReference type="CDD" id="cd02440">
    <property type="entry name" value="AdoMet_MTases"/>
    <property type="match status" value="1"/>
</dbReference>
<evidence type="ECO:0000259" key="2">
    <source>
        <dbReference type="Pfam" id="PF13649"/>
    </source>
</evidence>
<dbReference type="Pfam" id="PF13649">
    <property type="entry name" value="Methyltransf_25"/>
    <property type="match status" value="1"/>
</dbReference>
<dbReference type="EMBL" id="CP015249">
    <property type="protein sequence ID" value="ANB16110.1"/>
    <property type="molecule type" value="Genomic_DNA"/>
</dbReference>
<protein>
    <submittedName>
        <fullName evidence="3">Methyltransferase domain protein</fullName>
    </submittedName>
</protein>
<dbReference type="GO" id="GO:0032259">
    <property type="term" value="P:methylation"/>
    <property type="evidence" value="ECO:0007669"/>
    <property type="project" value="UniProtKB-KW"/>
</dbReference>
<dbReference type="GO" id="GO:0008168">
    <property type="term" value="F:methyltransferase activity"/>
    <property type="evidence" value="ECO:0007669"/>
    <property type="project" value="UniProtKB-KW"/>
</dbReference>
<evidence type="ECO:0000313" key="3">
    <source>
        <dbReference type="EMBL" id="ANB16110.1"/>
    </source>
</evidence>
<organism evidence="3 4">
    <name type="scientific">Dokdonella koreensis DS-123</name>
    <dbReference type="NCBI Taxonomy" id="1300342"/>
    <lineage>
        <taxon>Bacteria</taxon>
        <taxon>Pseudomonadati</taxon>
        <taxon>Pseudomonadota</taxon>
        <taxon>Gammaproteobacteria</taxon>
        <taxon>Lysobacterales</taxon>
        <taxon>Rhodanobacteraceae</taxon>
        <taxon>Dokdonella</taxon>
    </lineage>
</organism>
<keyword evidence="4" id="KW-1185">Reference proteome</keyword>
<reference evidence="3 4" key="1">
    <citation type="submission" date="2016-04" db="EMBL/GenBank/DDBJ databases">
        <title>Complete genome sequence of Dokdonella koreensis DS-123T.</title>
        <authorList>
            <person name="Kim J.F."/>
            <person name="Lee H."/>
            <person name="Kwak M.-J."/>
        </authorList>
    </citation>
    <scope>NUCLEOTIDE SEQUENCE [LARGE SCALE GENOMIC DNA]</scope>
    <source>
        <strain evidence="3 4">DS-123</strain>
    </source>
</reference>
<dbReference type="InterPro" id="IPR029063">
    <property type="entry name" value="SAM-dependent_MTases_sf"/>
</dbReference>
<dbReference type="Proteomes" id="UP000076830">
    <property type="component" value="Chromosome"/>
</dbReference>
<keyword evidence="1 3" id="KW-0808">Transferase</keyword>
<accession>A0A161HIG3</accession>
<sequence length="337" mass="37875">MFDKLVDRLVRSGNKTDVMKEGVSREAVEWAYRLLLGRDPESEAVIALQMEGNQNLAQLRNNFLGSPEFAPTLPPGVRIQLHGGEPPSVIESDGSPELLARLFEHVHRSWHQFGEEQPFWSVLTAPEYRDQPQDAAIDRFFASGKAEIERFQKTLARIGLGLDGRRTCLEYGCGLGRVTRHLAPHFERTTGVDISAAHLAKAKALAEAKGIGGIDWLHLRSLDQLADLPEVDVIYSLIVLQHNPPPVIERIIKTFARILRPGGIAYFQVPTYRVGYDFRLAEYLRNPLKPGMEMHVYPQDRIFRIFAQAGAVPVSIVEDGCTGIPRERSNTFVFKKD</sequence>
<dbReference type="PANTHER" id="PTHR43861">
    <property type="entry name" value="TRANS-ACONITATE 2-METHYLTRANSFERASE-RELATED"/>
    <property type="match status" value="1"/>
</dbReference>
<dbReference type="RefSeq" id="WP_083965251.1">
    <property type="nucleotide sequence ID" value="NZ_CP015249.1"/>
</dbReference>
<dbReference type="AlphaFoldDB" id="A0A161HIG3"/>
<evidence type="ECO:0000256" key="1">
    <source>
        <dbReference type="ARBA" id="ARBA00022679"/>
    </source>
</evidence>
<proteinExistence type="predicted"/>
<dbReference type="Gene3D" id="3.40.50.150">
    <property type="entry name" value="Vaccinia Virus protein VP39"/>
    <property type="match status" value="1"/>
</dbReference>
<dbReference type="KEGG" id="dko:I596_70"/>
<dbReference type="InterPro" id="IPR041698">
    <property type="entry name" value="Methyltransf_25"/>
</dbReference>
<feature type="domain" description="Methyltransferase" evidence="2">
    <location>
        <begin position="169"/>
        <end position="263"/>
    </location>
</feature>